<protein>
    <recommendedName>
        <fullName evidence="4">Histidine kinase</fullName>
    </recommendedName>
</protein>
<reference evidence="2 3" key="1">
    <citation type="submission" date="2014-02" db="EMBL/GenBank/DDBJ databases">
        <authorList>
            <person name="Sears C."/>
            <person name="Carroll K."/>
            <person name="Sack B.R."/>
            <person name="Qadri F."/>
            <person name="Myers L.L."/>
            <person name="Chung G.-T."/>
            <person name="Escheverria P."/>
            <person name="Fraser C.M."/>
            <person name="Sadzewicz L."/>
            <person name="Shefchek K.A."/>
            <person name="Tallon L."/>
            <person name="Das S.P."/>
            <person name="Daugherty S."/>
            <person name="Mongodin E.F."/>
        </authorList>
    </citation>
    <scope>NUCLEOTIDE SEQUENCE [LARGE SCALE GENOMIC DNA]</scope>
    <source>
        <strain evidence="2 3">2-F-2 #4</strain>
    </source>
</reference>
<dbReference type="SUPFAM" id="SSF47384">
    <property type="entry name" value="Homodimeric domain of signal transducing histidine kinase"/>
    <property type="match status" value="1"/>
</dbReference>
<organism evidence="2 3">
    <name type="scientific">Bacteroides fragilis str. 2-F-2 #4</name>
    <dbReference type="NCBI Taxonomy" id="1339280"/>
    <lineage>
        <taxon>Bacteria</taxon>
        <taxon>Pseudomonadati</taxon>
        <taxon>Bacteroidota</taxon>
        <taxon>Bacteroidia</taxon>
        <taxon>Bacteroidales</taxon>
        <taxon>Bacteroidaceae</taxon>
        <taxon>Bacteroides</taxon>
    </lineage>
</organism>
<name>A0A015YDL0_BACFG</name>
<keyword evidence="1" id="KW-0812">Transmembrane</keyword>
<sequence length="128" mass="14910">VIRIRNIAFYSTIILIFVVIGFIIYLAISLKRTRKLQKELLHQTHKAQESERMQSSFIRSMYNDVCAPLDHINQQTQRIRITSLSPVQKAECSKQIQESCRQLTSLLDEMLEKAYHESTTESQETPPD</sequence>
<keyword evidence="1" id="KW-1133">Transmembrane helix</keyword>
<evidence type="ECO:0000256" key="1">
    <source>
        <dbReference type="SAM" id="Phobius"/>
    </source>
</evidence>
<feature type="transmembrane region" description="Helical" evidence="1">
    <location>
        <begin position="6"/>
        <end position="28"/>
    </location>
</feature>
<comment type="caution">
    <text evidence="2">The sequence shown here is derived from an EMBL/GenBank/DDBJ whole genome shotgun (WGS) entry which is preliminary data.</text>
</comment>
<dbReference type="InterPro" id="IPR036097">
    <property type="entry name" value="HisK_dim/P_sf"/>
</dbReference>
<dbReference type="Gene3D" id="1.10.287.130">
    <property type="match status" value="1"/>
</dbReference>
<dbReference type="AlphaFoldDB" id="A0A015YDL0"/>
<dbReference type="PATRIC" id="fig|1339280.3.peg.4397"/>
<accession>A0A015YDL0</accession>
<evidence type="ECO:0000313" key="3">
    <source>
        <dbReference type="Proteomes" id="UP000022272"/>
    </source>
</evidence>
<proteinExistence type="predicted"/>
<evidence type="ECO:0008006" key="4">
    <source>
        <dbReference type="Google" id="ProtNLM"/>
    </source>
</evidence>
<feature type="non-terminal residue" evidence="2">
    <location>
        <position position="1"/>
    </location>
</feature>
<dbReference type="GO" id="GO:0000155">
    <property type="term" value="F:phosphorelay sensor kinase activity"/>
    <property type="evidence" value="ECO:0007669"/>
    <property type="project" value="InterPro"/>
</dbReference>
<dbReference type="Proteomes" id="UP000022272">
    <property type="component" value="Unassembled WGS sequence"/>
</dbReference>
<gene>
    <name evidence="2" type="ORF">M076_4603</name>
</gene>
<evidence type="ECO:0000313" key="2">
    <source>
        <dbReference type="EMBL" id="EXZ42268.1"/>
    </source>
</evidence>
<keyword evidence="1" id="KW-0472">Membrane</keyword>
<dbReference type="EMBL" id="JGDM01000115">
    <property type="protein sequence ID" value="EXZ42268.1"/>
    <property type="molecule type" value="Genomic_DNA"/>
</dbReference>